<keyword evidence="5 7" id="KW-1133">Transmembrane helix</keyword>
<comment type="subcellular location">
    <subcellularLocation>
        <location evidence="1">Cell membrane</location>
        <topology evidence="1">Multi-pass membrane protein</topology>
    </subcellularLocation>
</comment>
<name>A0A412MBM2_9FIRM</name>
<keyword evidence="6 7" id="KW-0472">Membrane</keyword>
<evidence type="ECO:0000313" key="10">
    <source>
        <dbReference type="Proteomes" id="UP000283630"/>
    </source>
</evidence>
<comment type="similarity">
    <text evidence="2">Belongs to the EamA transporter family.</text>
</comment>
<feature type="transmembrane region" description="Helical" evidence="7">
    <location>
        <begin position="214"/>
        <end position="233"/>
    </location>
</feature>
<dbReference type="Pfam" id="PF00892">
    <property type="entry name" value="EamA"/>
    <property type="match status" value="2"/>
</dbReference>
<feature type="domain" description="EamA" evidence="8">
    <location>
        <begin position="8"/>
        <end position="139"/>
    </location>
</feature>
<evidence type="ECO:0000256" key="5">
    <source>
        <dbReference type="ARBA" id="ARBA00022989"/>
    </source>
</evidence>
<sequence length="289" mass="32051">MNKNSKIIGHVLCLVCVLVWGSATVSSRIALNVLSPEELLLLRFLIGYIFLWVISPNFVKLDSVKEELICLVCGLFGVTLYFYFQNVALLYTVASNVSIINSLSPMFTVILGFIIARSKPSKYFVIGFIISIIGINLVIFSGKIVFDSSLKGNSLAFLASIVWGSYSVFIKQLEKYSMVIITRKVFFYGLITMIPILLHTGIEFSLEKILIPEVYLNLVYMGCVASAIGFIIWNRGVKILGSVKTSLYSYAIPIATVIFSVVFLQEVLTVQRIIGGVIVIIGLMISQKV</sequence>
<feature type="transmembrane region" description="Helical" evidence="7">
    <location>
        <begin position="40"/>
        <end position="59"/>
    </location>
</feature>
<dbReference type="GO" id="GO:0005886">
    <property type="term" value="C:plasma membrane"/>
    <property type="evidence" value="ECO:0007669"/>
    <property type="project" value="UniProtKB-SubCell"/>
</dbReference>
<comment type="caution">
    <text evidence="9">The sequence shown here is derived from an EMBL/GenBank/DDBJ whole genome shotgun (WGS) entry which is preliminary data.</text>
</comment>
<organism evidence="9 10">
    <name type="scientific">Dorea formicigenerans</name>
    <dbReference type="NCBI Taxonomy" id="39486"/>
    <lineage>
        <taxon>Bacteria</taxon>
        <taxon>Bacillati</taxon>
        <taxon>Bacillota</taxon>
        <taxon>Clostridia</taxon>
        <taxon>Lachnospirales</taxon>
        <taxon>Lachnospiraceae</taxon>
        <taxon>Dorea</taxon>
    </lineage>
</organism>
<dbReference type="InterPro" id="IPR000620">
    <property type="entry name" value="EamA_dom"/>
</dbReference>
<dbReference type="InterPro" id="IPR051258">
    <property type="entry name" value="Diverse_Substrate_Transporter"/>
</dbReference>
<dbReference type="AlphaFoldDB" id="A0A412MBM2"/>
<dbReference type="PANTHER" id="PTHR42920:SF11">
    <property type="entry name" value="INNER MEMBRANE PROTEIN YTFF"/>
    <property type="match status" value="1"/>
</dbReference>
<gene>
    <name evidence="9" type="ORF">DWX53_11535</name>
</gene>
<dbReference type="RefSeq" id="WP_118145456.1">
    <property type="nucleotide sequence ID" value="NZ_QRWH01000012.1"/>
</dbReference>
<evidence type="ECO:0000256" key="2">
    <source>
        <dbReference type="ARBA" id="ARBA00007362"/>
    </source>
</evidence>
<dbReference type="EMBL" id="QRWH01000012">
    <property type="protein sequence ID" value="RGT07647.1"/>
    <property type="molecule type" value="Genomic_DNA"/>
</dbReference>
<evidence type="ECO:0000256" key="3">
    <source>
        <dbReference type="ARBA" id="ARBA00022475"/>
    </source>
</evidence>
<evidence type="ECO:0000256" key="7">
    <source>
        <dbReference type="SAM" id="Phobius"/>
    </source>
</evidence>
<reference evidence="9 10" key="1">
    <citation type="submission" date="2018-08" db="EMBL/GenBank/DDBJ databases">
        <title>A genome reference for cultivated species of the human gut microbiota.</title>
        <authorList>
            <person name="Zou Y."/>
            <person name="Xue W."/>
            <person name="Luo G."/>
        </authorList>
    </citation>
    <scope>NUCLEOTIDE SEQUENCE [LARGE SCALE GENOMIC DNA]</scope>
    <source>
        <strain evidence="9 10">AF19-4AC</strain>
    </source>
</reference>
<evidence type="ECO:0000256" key="6">
    <source>
        <dbReference type="ARBA" id="ARBA00023136"/>
    </source>
</evidence>
<evidence type="ECO:0000313" key="9">
    <source>
        <dbReference type="EMBL" id="RGT07647.1"/>
    </source>
</evidence>
<feature type="transmembrane region" description="Helical" evidence="7">
    <location>
        <begin position="270"/>
        <end position="286"/>
    </location>
</feature>
<feature type="transmembrane region" description="Helical" evidence="7">
    <location>
        <begin position="123"/>
        <end position="142"/>
    </location>
</feature>
<dbReference type="InterPro" id="IPR037185">
    <property type="entry name" value="EmrE-like"/>
</dbReference>
<dbReference type="SUPFAM" id="SSF103481">
    <property type="entry name" value="Multidrug resistance efflux transporter EmrE"/>
    <property type="match status" value="2"/>
</dbReference>
<evidence type="ECO:0000256" key="4">
    <source>
        <dbReference type="ARBA" id="ARBA00022692"/>
    </source>
</evidence>
<feature type="transmembrane region" description="Helical" evidence="7">
    <location>
        <begin position="90"/>
        <end position="116"/>
    </location>
</feature>
<feature type="domain" description="EamA" evidence="8">
    <location>
        <begin position="151"/>
        <end position="285"/>
    </location>
</feature>
<dbReference type="Proteomes" id="UP000283630">
    <property type="component" value="Unassembled WGS sequence"/>
</dbReference>
<feature type="transmembrane region" description="Helical" evidence="7">
    <location>
        <begin position="185"/>
        <end position="202"/>
    </location>
</feature>
<protein>
    <submittedName>
        <fullName evidence="9">DMT family transporter</fullName>
    </submittedName>
</protein>
<accession>A0A412MBM2</accession>
<evidence type="ECO:0000259" key="8">
    <source>
        <dbReference type="Pfam" id="PF00892"/>
    </source>
</evidence>
<proteinExistence type="inferred from homology"/>
<dbReference type="PANTHER" id="PTHR42920">
    <property type="entry name" value="OS03G0707200 PROTEIN-RELATED"/>
    <property type="match status" value="1"/>
</dbReference>
<feature type="transmembrane region" description="Helical" evidence="7">
    <location>
        <begin position="68"/>
        <end position="84"/>
    </location>
</feature>
<keyword evidence="4 7" id="KW-0812">Transmembrane</keyword>
<evidence type="ECO:0000256" key="1">
    <source>
        <dbReference type="ARBA" id="ARBA00004651"/>
    </source>
</evidence>
<keyword evidence="3" id="KW-1003">Cell membrane</keyword>
<feature type="transmembrane region" description="Helical" evidence="7">
    <location>
        <begin position="245"/>
        <end position="264"/>
    </location>
</feature>
<feature type="transmembrane region" description="Helical" evidence="7">
    <location>
        <begin position="154"/>
        <end position="173"/>
    </location>
</feature>